<evidence type="ECO:0000256" key="6">
    <source>
        <dbReference type="ARBA" id="ARBA00023136"/>
    </source>
</evidence>
<reference evidence="9" key="2">
    <citation type="submission" date="2020-06" db="EMBL/GenBank/DDBJ databases">
        <title>Helianthus annuus Genome sequencing and assembly Release 2.</title>
        <authorList>
            <person name="Gouzy J."/>
            <person name="Langlade N."/>
            <person name="Munos S."/>
        </authorList>
    </citation>
    <scope>NUCLEOTIDE SEQUENCE</scope>
    <source>
        <tissue evidence="9">Leaves</tissue>
    </source>
</reference>
<organism evidence="9 10">
    <name type="scientific">Helianthus annuus</name>
    <name type="common">Common sunflower</name>
    <dbReference type="NCBI Taxonomy" id="4232"/>
    <lineage>
        <taxon>Eukaryota</taxon>
        <taxon>Viridiplantae</taxon>
        <taxon>Streptophyta</taxon>
        <taxon>Embryophyta</taxon>
        <taxon>Tracheophyta</taxon>
        <taxon>Spermatophyta</taxon>
        <taxon>Magnoliopsida</taxon>
        <taxon>eudicotyledons</taxon>
        <taxon>Gunneridae</taxon>
        <taxon>Pentapetalae</taxon>
        <taxon>asterids</taxon>
        <taxon>campanulids</taxon>
        <taxon>Asterales</taxon>
        <taxon>Asteraceae</taxon>
        <taxon>Asteroideae</taxon>
        <taxon>Heliantheae alliance</taxon>
        <taxon>Heliantheae</taxon>
        <taxon>Helianthus</taxon>
    </lineage>
</organism>
<feature type="transmembrane region" description="Helical" evidence="8">
    <location>
        <begin position="235"/>
        <end position="256"/>
    </location>
</feature>
<feature type="transmembrane region" description="Helical" evidence="8">
    <location>
        <begin position="71"/>
        <end position="92"/>
    </location>
</feature>
<comment type="similarity">
    <text evidence="2">Belongs to the auxin efflux carrier (TC 2.A.69.1) family.</text>
</comment>
<accession>A0A9K3N8Q7</accession>
<keyword evidence="7" id="KW-0927">Auxin signaling pathway</keyword>
<keyword evidence="10" id="KW-1185">Reference proteome</keyword>
<feature type="transmembrane region" description="Helical" evidence="8">
    <location>
        <begin position="7"/>
        <end position="26"/>
    </location>
</feature>
<dbReference type="GO" id="GO:0010315">
    <property type="term" value="P:auxin export across the plasma membrane"/>
    <property type="evidence" value="ECO:0000318"/>
    <property type="project" value="GO_Central"/>
</dbReference>
<evidence type="ECO:0000313" key="10">
    <source>
        <dbReference type="Proteomes" id="UP000215914"/>
    </source>
</evidence>
<dbReference type="EMBL" id="MNCJ02000324">
    <property type="protein sequence ID" value="KAF5791089.1"/>
    <property type="molecule type" value="Genomic_DNA"/>
</dbReference>
<evidence type="ECO:0000256" key="5">
    <source>
        <dbReference type="ARBA" id="ARBA00022989"/>
    </source>
</evidence>
<sequence length="275" mass="30981">MIGWEDIYKVLAAMFPLYTALILGYGSVKWWHMFNSDHCDAINRLSCYFIMPLFTFDFTTRINPYKMNYRFLAADVISKAIILLAILLWANFTKKGNYAWSITCFSLSSLNNALVVGVPLMEAMYGPLGENIVIQSSILQFMLWIMVLLMMFEFQSAKRSLDSGASSLESATNCESTNVDDKSKQTSLLVIAKIVGLKLAKNPNSYACSLGLIWALISNRWNLEMPIIMEGSVHIMSRAGAGISMLCMGELLYAIIIDIQITIPITMIHQHLYHL</sequence>
<evidence type="ECO:0000256" key="3">
    <source>
        <dbReference type="ARBA" id="ARBA00022448"/>
    </source>
</evidence>
<dbReference type="GO" id="GO:0005783">
    <property type="term" value="C:endoplasmic reticulum"/>
    <property type="evidence" value="ECO:0000318"/>
    <property type="project" value="GO_Central"/>
</dbReference>
<dbReference type="GO" id="GO:0010329">
    <property type="term" value="F:auxin efflux transmembrane transporter activity"/>
    <property type="evidence" value="ECO:0000318"/>
    <property type="project" value="GO_Central"/>
</dbReference>
<keyword evidence="6 8" id="KW-0472">Membrane</keyword>
<dbReference type="InterPro" id="IPR051107">
    <property type="entry name" value="Auxin_Efflux_Carrier"/>
</dbReference>
<evidence type="ECO:0000256" key="2">
    <source>
        <dbReference type="ARBA" id="ARBA00009177"/>
    </source>
</evidence>
<feature type="transmembrane region" description="Helical" evidence="8">
    <location>
        <begin position="132"/>
        <end position="152"/>
    </location>
</feature>
<name>A0A9K3N8Q7_HELAN</name>
<keyword evidence="3" id="KW-0813">Transport</keyword>
<feature type="transmembrane region" description="Helical" evidence="8">
    <location>
        <begin position="98"/>
        <end position="120"/>
    </location>
</feature>
<evidence type="ECO:0000256" key="4">
    <source>
        <dbReference type="ARBA" id="ARBA00022692"/>
    </source>
</evidence>
<dbReference type="Gramene" id="mRNA:HanXRQr2_Chr09g0390701">
    <property type="protein sequence ID" value="mRNA:HanXRQr2_Chr09g0390701"/>
    <property type="gene ID" value="HanXRQr2_Chr09g0390701"/>
</dbReference>
<dbReference type="PANTHER" id="PTHR31752:SF75">
    <property type="entry name" value="AUXIN EFFLUX CARRIER-RELATED"/>
    <property type="match status" value="1"/>
</dbReference>
<dbReference type="InterPro" id="IPR004776">
    <property type="entry name" value="Mem_transp_PIN-like"/>
</dbReference>
<dbReference type="PANTHER" id="PTHR31752">
    <property type="entry name" value="AUXIN EFFLUX CARRIER COMPONENT 1B-RELATED"/>
    <property type="match status" value="1"/>
</dbReference>
<evidence type="ECO:0000256" key="1">
    <source>
        <dbReference type="ARBA" id="ARBA00004141"/>
    </source>
</evidence>
<dbReference type="GO" id="GO:0005886">
    <property type="term" value="C:plasma membrane"/>
    <property type="evidence" value="ECO:0000318"/>
    <property type="project" value="GO_Central"/>
</dbReference>
<dbReference type="Proteomes" id="UP000215914">
    <property type="component" value="Unassembled WGS sequence"/>
</dbReference>
<reference evidence="9" key="1">
    <citation type="journal article" date="2017" name="Nature">
        <title>The sunflower genome provides insights into oil metabolism, flowering and Asterid evolution.</title>
        <authorList>
            <person name="Badouin H."/>
            <person name="Gouzy J."/>
            <person name="Grassa C.J."/>
            <person name="Murat F."/>
            <person name="Staton S.E."/>
            <person name="Cottret L."/>
            <person name="Lelandais-Briere C."/>
            <person name="Owens G.L."/>
            <person name="Carrere S."/>
            <person name="Mayjonade B."/>
            <person name="Legrand L."/>
            <person name="Gill N."/>
            <person name="Kane N.C."/>
            <person name="Bowers J.E."/>
            <person name="Hubner S."/>
            <person name="Bellec A."/>
            <person name="Berard A."/>
            <person name="Berges H."/>
            <person name="Blanchet N."/>
            <person name="Boniface M.C."/>
            <person name="Brunel D."/>
            <person name="Catrice O."/>
            <person name="Chaidir N."/>
            <person name="Claudel C."/>
            <person name="Donnadieu C."/>
            <person name="Faraut T."/>
            <person name="Fievet G."/>
            <person name="Helmstetter N."/>
            <person name="King M."/>
            <person name="Knapp S.J."/>
            <person name="Lai Z."/>
            <person name="Le Paslier M.C."/>
            <person name="Lippi Y."/>
            <person name="Lorenzon L."/>
            <person name="Mandel J.R."/>
            <person name="Marage G."/>
            <person name="Marchand G."/>
            <person name="Marquand E."/>
            <person name="Bret-Mestries E."/>
            <person name="Morien E."/>
            <person name="Nambeesan S."/>
            <person name="Nguyen T."/>
            <person name="Pegot-Espagnet P."/>
            <person name="Pouilly N."/>
            <person name="Raftis F."/>
            <person name="Sallet E."/>
            <person name="Schiex T."/>
            <person name="Thomas J."/>
            <person name="Vandecasteele C."/>
            <person name="Vares D."/>
            <person name="Vear F."/>
            <person name="Vautrin S."/>
            <person name="Crespi M."/>
            <person name="Mangin B."/>
            <person name="Burke J.M."/>
            <person name="Salse J."/>
            <person name="Munos S."/>
            <person name="Vincourt P."/>
            <person name="Rieseberg L.H."/>
            <person name="Langlade N.B."/>
        </authorList>
    </citation>
    <scope>NUCLEOTIDE SEQUENCE</scope>
    <source>
        <tissue evidence="9">Leaves</tissue>
    </source>
</reference>
<dbReference type="Pfam" id="PF03547">
    <property type="entry name" value="Mem_trans"/>
    <property type="match status" value="1"/>
</dbReference>
<dbReference type="AlphaFoldDB" id="A0A9K3N8Q7"/>
<evidence type="ECO:0000256" key="7">
    <source>
        <dbReference type="ARBA" id="ARBA00023294"/>
    </source>
</evidence>
<dbReference type="GO" id="GO:0009734">
    <property type="term" value="P:auxin-activated signaling pathway"/>
    <property type="evidence" value="ECO:0007669"/>
    <property type="project" value="UniProtKB-KW"/>
</dbReference>
<keyword evidence="4 8" id="KW-0812">Transmembrane</keyword>
<keyword evidence="5 8" id="KW-1133">Transmembrane helix</keyword>
<comment type="caution">
    <text evidence="9">The sequence shown here is derived from an EMBL/GenBank/DDBJ whole genome shotgun (WGS) entry which is preliminary data.</text>
</comment>
<dbReference type="GO" id="GO:0009926">
    <property type="term" value="P:auxin polar transport"/>
    <property type="evidence" value="ECO:0000318"/>
    <property type="project" value="GO_Central"/>
</dbReference>
<feature type="transmembrane region" description="Helical" evidence="8">
    <location>
        <begin position="41"/>
        <end position="59"/>
    </location>
</feature>
<evidence type="ECO:0000313" key="9">
    <source>
        <dbReference type="EMBL" id="KAF5791089.1"/>
    </source>
</evidence>
<protein>
    <submittedName>
        <fullName evidence="9">Membrane transport protein</fullName>
    </submittedName>
</protein>
<gene>
    <name evidence="9" type="ORF">HanXRQr2_Chr09g0390701</name>
</gene>
<comment type="subcellular location">
    <subcellularLocation>
        <location evidence="1">Membrane</location>
        <topology evidence="1">Multi-pass membrane protein</topology>
    </subcellularLocation>
</comment>
<evidence type="ECO:0000256" key="8">
    <source>
        <dbReference type="SAM" id="Phobius"/>
    </source>
</evidence>
<proteinExistence type="inferred from homology"/>